<dbReference type="GO" id="GO:0019730">
    <property type="term" value="P:antimicrobial humoral response"/>
    <property type="evidence" value="ECO:0007669"/>
    <property type="project" value="TreeGrafter"/>
</dbReference>
<comment type="subcellular location">
    <subcellularLocation>
        <location evidence="1">Secreted</location>
    </subcellularLocation>
</comment>
<dbReference type="GO" id="GO:0004869">
    <property type="term" value="F:cysteine-type endopeptidase inhibitor activity"/>
    <property type="evidence" value="ECO:0007669"/>
    <property type="project" value="UniProtKB-KW"/>
</dbReference>
<dbReference type="PANTHER" id="PTHR46945">
    <property type="entry name" value="CYSTATIN-9-LIKE"/>
    <property type="match status" value="1"/>
</dbReference>
<feature type="domain" description="Cystatin" evidence="8">
    <location>
        <begin position="39"/>
        <end position="113"/>
    </location>
</feature>
<evidence type="ECO:0000256" key="3">
    <source>
        <dbReference type="ARBA" id="ARBA00022525"/>
    </source>
</evidence>
<protein>
    <submittedName>
        <fullName evidence="10">Cystatin-9-like</fullName>
    </submittedName>
</protein>
<keyword evidence="9" id="KW-1185">Reference proteome</keyword>
<organism evidence="9 10">
    <name type="scientific">Mus caroli</name>
    <name type="common">Ryukyu mouse</name>
    <name type="synonym">Ricefield mouse</name>
    <dbReference type="NCBI Taxonomy" id="10089"/>
    <lineage>
        <taxon>Eukaryota</taxon>
        <taxon>Metazoa</taxon>
        <taxon>Chordata</taxon>
        <taxon>Craniata</taxon>
        <taxon>Vertebrata</taxon>
        <taxon>Euteleostomi</taxon>
        <taxon>Mammalia</taxon>
        <taxon>Eutheria</taxon>
        <taxon>Euarchontoglires</taxon>
        <taxon>Glires</taxon>
        <taxon>Rodentia</taxon>
        <taxon>Myomorpha</taxon>
        <taxon>Muroidea</taxon>
        <taxon>Muridae</taxon>
        <taxon>Murinae</taxon>
        <taxon>Mus</taxon>
        <taxon>Mus</taxon>
    </lineage>
</organism>
<dbReference type="KEGG" id="mcal:110290377"/>
<evidence type="ECO:0000256" key="4">
    <source>
        <dbReference type="ARBA" id="ARBA00022690"/>
    </source>
</evidence>
<keyword evidence="3" id="KW-0964">Secreted</keyword>
<dbReference type="GO" id="GO:0005615">
    <property type="term" value="C:extracellular space"/>
    <property type="evidence" value="ECO:0007669"/>
    <property type="project" value="TreeGrafter"/>
</dbReference>
<dbReference type="InterPro" id="IPR000010">
    <property type="entry name" value="Cystatin_dom"/>
</dbReference>
<dbReference type="RefSeq" id="XP_021012556.1">
    <property type="nucleotide sequence ID" value="XM_021156897.1"/>
</dbReference>
<comment type="similarity">
    <text evidence="2">Belongs to the cystatin family.</text>
</comment>
<dbReference type="SUPFAM" id="SSF54403">
    <property type="entry name" value="Cystatin/monellin"/>
    <property type="match status" value="1"/>
</dbReference>
<evidence type="ECO:0000256" key="1">
    <source>
        <dbReference type="ARBA" id="ARBA00004613"/>
    </source>
</evidence>
<evidence type="ECO:0000256" key="5">
    <source>
        <dbReference type="ARBA" id="ARBA00022704"/>
    </source>
</evidence>
<evidence type="ECO:0000256" key="2">
    <source>
        <dbReference type="ARBA" id="ARBA00009403"/>
    </source>
</evidence>
<dbReference type="GeneID" id="110290377"/>
<keyword evidence="5" id="KW-0789">Thiol protease inhibitor</keyword>
<accession>A0A6P5PBT2</accession>
<dbReference type="Proteomes" id="UP000515126">
    <property type="component" value="Chromosome 2"/>
</dbReference>
<name>A0A6P5PBT2_MUSCR</name>
<evidence type="ECO:0000259" key="8">
    <source>
        <dbReference type="Pfam" id="PF00031"/>
    </source>
</evidence>
<gene>
    <name evidence="10" type="primary">LOC110290377</name>
</gene>
<dbReference type="Pfam" id="PF00031">
    <property type="entry name" value="Cystatin"/>
    <property type="match status" value="1"/>
</dbReference>
<dbReference type="InterPro" id="IPR043250">
    <property type="entry name" value="CST9-like"/>
</dbReference>
<keyword evidence="4" id="KW-0646">Protease inhibitor</keyword>
<proteinExistence type="inferred from homology"/>
<evidence type="ECO:0000313" key="10">
    <source>
        <dbReference type="RefSeq" id="XP_021012556.1"/>
    </source>
</evidence>
<feature type="signal peptide" evidence="7">
    <location>
        <begin position="1"/>
        <end position="21"/>
    </location>
</feature>
<evidence type="ECO:0000256" key="7">
    <source>
        <dbReference type="SAM" id="SignalP"/>
    </source>
</evidence>
<dbReference type="PANTHER" id="PTHR46945:SF3">
    <property type="entry name" value="CYSTATIN E2"/>
    <property type="match status" value="1"/>
</dbReference>
<evidence type="ECO:0000313" key="9">
    <source>
        <dbReference type="Proteomes" id="UP000515126"/>
    </source>
</evidence>
<dbReference type="Gene3D" id="3.10.450.10">
    <property type="match status" value="1"/>
</dbReference>
<feature type="chain" id="PRO_5028415183" evidence="7">
    <location>
        <begin position="22"/>
        <end position="133"/>
    </location>
</feature>
<sequence>MALPWTILLALSGIYVQGAQAWCSEEDTLELDKPISEPDIVEFALSAFHKESKDEYAYRVMHIMNFLKVQEKPPQTFFMKLRLTRTICMKFEKSLDTCPLPELQNILICSFSISSPGSKKFNLLKMTCSEGLL</sequence>
<keyword evidence="6 7" id="KW-0732">Signal</keyword>
<evidence type="ECO:0000256" key="6">
    <source>
        <dbReference type="ARBA" id="ARBA00022729"/>
    </source>
</evidence>
<dbReference type="InterPro" id="IPR046350">
    <property type="entry name" value="Cystatin_sf"/>
</dbReference>
<reference evidence="10" key="1">
    <citation type="submission" date="2025-08" db="UniProtKB">
        <authorList>
            <consortium name="RefSeq"/>
        </authorList>
    </citation>
    <scope>IDENTIFICATION</scope>
</reference>
<dbReference type="AlphaFoldDB" id="A0A6P5PBT2"/>